<gene>
    <name evidence="3" type="ORF">ACPOL_0208</name>
</gene>
<dbReference type="OrthoDB" id="9802264at2"/>
<dbReference type="GO" id="GO:0005524">
    <property type="term" value="F:ATP binding"/>
    <property type="evidence" value="ECO:0007669"/>
    <property type="project" value="InterPro"/>
</dbReference>
<proteinExistence type="predicted"/>
<protein>
    <submittedName>
        <fullName evidence="3">ATP binding protein of ABC transporter for sugars</fullName>
    </submittedName>
</protein>
<dbReference type="PROSITE" id="PS50893">
    <property type="entry name" value="ABC_TRANSPORTER_2"/>
    <property type="match status" value="1"/>
</dbReference>
<dbReference type="AlphaFoldDB" id="A0A2Z5FS66"/>
<dbReference type="InterPro" id="IPR027417">
    <property type="entry name" value="P-loop_NTPase"/>
</dbReference>
<dbReference type="KEGG" id="abas:ACPOL_0208"/>
<feature type="domain" description="ABC transporter" evidence="2">
    <location>
        <begin position="12"/>
        <end position="216"/>
    </location>
</feature>
<dbReference type="InterPro" id="IPR050093">
    <property type="entry name" value="ABC_SmlMolc_Importer"/>
</dbReference>
<evidence type="ECO:0000313" key="3">
    <source>
        <dbReference type="EMBL" id="AXC09593.1"/>
    </source>
</evidence>
<dbReference type="Gene3D" id="3.40.50.300">
    <property type="entry name" value="P-loop containing nucleotide triphosphate hydrolases"/>
    <property type="match status" value="1"/>
</dbReference>
<keyword evidence="4" id="KW-1185">Reference proteome</keyword>
<dbReference type="Pfam" id="PF00005">
    <property type="entry name" value="ABC_tran"/>
    <property type="match status" value="1"/>
</dbReference>
<dbReference type="RefSeq" id="WP_114205404.1">
    <property type="nucleotide sequence ID" value="NZ_CP030840.1"/>
</dbReference>
<dbReference type="Proteomes" id="UP000253606">
    <property type="component" value="Chromosome"/>
</dbReference>
<dbReference type="EMBL" id="CP030840">
    <property type="protein sequence ID" value="AXC09593.1"/>
    <property type="molecule type" value="Genomic_DNA"/>
</dbReference>
<evidence type="ECO:0000256" key="1">
    <source>
        <dbReference type="ARBA" id="ARBA00022448"/>
    </source>
</evidence>
<name>A0A2Z5FS66_9BACT</name>
<dbReference type="PANTHER" id="PTHR42781:SF4">
    <property type="entry name" value="SPERMIDINE_PUTRESCINE IMPORT ATP-BINDING PROTEIN POTA"/>
    <property type="match status" value="1"/>
</dbReference>
<sequence length="221" mass="23606">MPESSFEGSSGLPSLKVTALSLSKGAMTLGPASFTLPGAGCWWLAGVSGAGKSLLLESLAGFHAESVGNILASGKDVGLRAPEYRSIALLPQRWRLFPHWTVGRNLAFAANLSDSNTIRSRQLAEKLQVEHLLDRPTSALSGGETQRIALIQTLLSPARILLLDEPLSAVDAALQSAVLDLLQQESTTNQRICLIAAHRPTPEYPMKGTFWIDGGQLAQKP</sequence>
<reference evidence="3 4" key="1">
    <citation type="journal article" date="2018" name="Front. Microbiol.">
        <title>Hydrolytic Capabilities as a Key to Environmental Success: Chitinolytic and Cellulolytic Acidobacteria From Acidic Sub-arctic Soils and Boreal Peatlands.</title>
        <authorList>
            <person name="Belova S.E."/>
            <person name="Ravin N.V."/>
            <person name="Pankratov T.A."/>
            <person name="Rakitin A.L."/>
            <person name="Ivanova A.A."/>
            <person name="Beletsky A.V."/>
            <person name="Mardanov A.V."/>
            <person name="Sinninghe Damste J.S."/>
            <person name="Dedysh S.N."/>
        </authorList>
    </citation>
    <scope>NUCLEOTIDE SEQUENCE [LARGE SCALE GENOMIC DNA]</scope>
    <source>
        <strain evidence="3 4">SBC82</strain>
    </source>
</reference>
<keyword evidence="1" id="KW-0813">Transport</keyword>
<dbReference type="InterPro" id="IPR003439">
    <property type="entry name" value="ABC_transporter-like_ATP-bd"/>
</dbReference>
<dbReference type="GO" id="GO:0016887">
    <property type="term" value="F:ATP hydrolysis activity"/>
    <property type="evidence" value="ECO:0007669"/>
    <property type="project" value="InterPro"/>
</dbReference>
<dbReference type="SUPFAM" id="SSF52540">
    <property type="entry name" value="P-loop containing nucleoside triphosphate hydrolases"/>
    <property type="match status" value="1"/>
</dbReference>
<evidence type="ECO:0000313" key="4">
    <source>
        <dbReference type="Proteomes" id="UP000253606"/>
    </source>
</evidence>
<accession>A0A2Z5FS66</accession>
<evidence type="ECO:0000259" key="2">
    <source>
        <dbReference type="PROSITE" id="PS50893"/>
    </source>
</evidence>
<organism evidence="3 4">
    <name type="scientific">Acidisarcina polymorpha</name>
    <dbReference type="NCBI Taxonomy" id="2211140"/>
    <lineage>
        <taxon>Bacteria</taxon>
        <taxon>Pseudomonadati</taxon>
        <taxon>Acidobacteriota</taxon>
        <taxon>Terriglobia</taxon>
        <taxon>Terriglobales</taxon>
        <taxon>Acidobacteriaceae</taxon>
        <taxon>Acidisarcina</taxon>
    </lineage>
</organism>
<dbReference type="PANTHER" id="PTHR42781">
    <property type="entry name" value="SPERMIDINE/PUTRESCINE IMPORT ATP-BINDING PROTEIN POTA"/>
    <property type="match status" value="1"/>
</dbReference>